<dbReference type="Proteomes" id="UP001177023">
    <property type="component" value="Unassembled WGS sequence"/>
</dbReference>
<dbReference type="InterPro" id="IPR050087">
    <property type="entry name" value="AON_synthase_class-II"/>
</dbReference>
<evidence type="ECO:0000259" key="7">
    <source>
        <dbReference type="Pfam" id="PF00155"/>
    </source>
</evidence>
<dbReference type="Gene3D" id="3.90.1150.10">
    <property type="entry name" value="Aspartate Aminotransferase, domain 1"/>
    <property type="match status" value="1"/>
</dbReference>
<dbReference type="GO" id="GO:0046512">
    <property type="term" value="P:sphingosine biosynthetic process"/>
    <property type="evidence" value="ECO:0007669"/>
    <property type="project" value="TreeGrafter"/>
</dbReference>
<dbReference type="InterPro" id="IPR015421">
    <property type="entry name" value="PyrdxlP-dep_Trfase_major"/>
</dbReference>
<evidence type="ECO:0000256" key="6">
    <source>
        <dbReference type="RuleBase" id="RU003693"/>
    </source>
</evidence>
<keyword evidence="5" id="KW-0012">Acyltransferase</keyword>
<comment type="caution">
    <text evidence="8">The sequence shown here is derived from an EMBL/GenBank/DDBJ whole genome shotgun (WGS) entry which is preliminary data.</text>
</comment>
<dbReference type="GO" id="GO:0016020">
    <property type="term" value="C:membrane"/>
    <property type="evidence" value="ECO:0007669"/>
    <property type="project" value="GOC"/>
</dbReference>
<evidence type="ECO:0000256" key="2">
    <source>
        <dbReference type="ARBA" id="ARBA00008392"/>
    </source>
</evidence>
<evidence type="ECO:0000256" key="4">
    <source>
        <dbReference type="ARBA" id="ARBA00022898"/>
    </source>
</evidence>
<keyword evidence="3" id="KW-0808">Transferase</keyword>
<evidence type="ECO:0000313" key="8">
    <source>
        <dbReference type="EMBL" id="CAJ0564849.1"/>
    </source>
</evidence>
<name>A0AA36C9V7_9BILA</name>
<dbReference type="GO" id="GO:0046513">
    <property type="term" value="P:ceramide biosynthetic process"/>
    <property type="evidence" value="ECO:0007669"/>
    <property type="project" value="TreeGrafter"/>
</dbReference>
<comment type="similarity">
    <text evidence="2 6">Belongs to the class-II pyridoxal-phosphate-dependent aminotransferase family.</text>
</comment>
<dbReference type="SUPFAM" id="SSF53383">
    <property type="entry name" value="PLP-dependent transferases"/>
    <property type="match status" value="1"/>
</dbReference>
<organism evidence="8 9">
    <name type="scientific">Mesorhabditis spiculigera</name>
    <dbReference type="NCBI Taxonomy" id="96644"/>
    <lineage>
        <taxon>Eukaryota</taxon>
        <taxon>Metazoa</taxon>
        <taxon>Ecdysozoa</taxon>
        <taxon>Nematoda</taxon>
        <taxon>Chromadorea</taxon>
        <taxon>Rhabditida</taxon>
        <taxon>Rhabditina</taxon>
        <taxon>Rhabditomorpha</taxon>
        <taxon>Rhabditoidea</taxon>
        <taxon>Rhabditidae</taxon>
        <taxon>Mesorhabditinae</taxon>
        <taxon>Mesorhabditis</taxon>
    </lineage>
</organism>
<dbReference type="GO" id="GO:0030170">
    <property type="term" value="F:pyridoxal phosphate binding"/>
    <property type="evidence" value="ECO:0007669"/>
    <property type="project" value="InterPro"/>
</dbReference>
<keyword evidence="9" id="KW-1185">Reference proteome</keyword>
<dbReference type="PANTHER" id="PTHR13693:SF54">
    <property type="entry name" value="SERINE PALMITOYLTRANSFERASE 3"/>
    <property type="match status" value="1"/>
</dbReference>
<keyword evidence="4 6" id="KW-0663">Pyridoxal phosphate</keyword>
<evidence type="ECO:0000256" key="1">
    <source>
        <dbReference type="ARBA" id="ARBA00001933"/>
    </source>
</evidence>
<dbReference type="AlphaFoldDB" id="A0AA36C9V7"/>
<dbReference type="CDD" id="cd06454">
    <property type="entry name" value="KBL_like"/>
    <property type="match status" value="1"/>
</dbReference>
<dbReference type="GO" id="GO:0004758">
    <property type="term" value="F:serine C-palmitoyltransferase activity"/>
    <property type="evidence" value="ECO:0007669"/>
    <property type="project" value="TreeGrafter"/>
</dbReference>
<dbReference type="InterPro" id="IPR015424">
    <property type="entry name" value="PyrdxlP-dep_Trfase"/>
</dbReference>
<dbReference type="InterPro" id="IPR001917">
    <property type="entry name" value="Aminotrans_II_pyridoxalP_BS"/>
</dbReference>
<feature type="non-terminal residue" evidence="8">
    <location>
        <position position="1"/>
    </location>
</feature>
<dbReference type="InterPro" id="IPR004839">
    <property type="entry name" value="Aminotransferase_I/II_large"/>
</dbReference>
<dbReference type="InterPro" id="IPR015422">
    <property type="entry name" value="PyrdxlP-dep_Trfase_small"/>
</dbReference>
<gene>
    <name evidence="8" type="ORF">MSPICULIGERA_LOCUS3514</name>
</gene>
<evidence type="ECO:0000313" key="9">
    <source>
        <dbReference type="Proteomes" id="UP001177023"/>
    </source>
</evidence>
<protein>
    <recommendedName>
        <fullName evidence="7">Aminotransferase class I/classII large domain-containing protein</fullName>
    </recommendedName>
</protein>
<dbReference type="GO" id="GO:0017059">
    <property type="term" value="C:serine palmitoyltransferase complex"/>
    <property type="evidence" value="ECO:0007669"/>
    <property type="project" value="TreeGrafter"/>
</dbReference>
<dbReference type="EMBL" id="CATQJA010000926">
    <property type="protein sequence ID" value="CAJ0564849.1"/>
    <property type="molecule type" value="Genomic_DNA"/>
</dbReference>
<dbReference type="Pfam" id="PF00155">
    <property type="entry name" value="Aminotran_1_2"/>
    <property type="match status" value="1"/>
</dbReference>
<evidence type="ECO:0000256" key="5">
    <source>
        <dbReference type="ARBA" id="ARBA00023315"/>
    </source>
</evidence>
<dbReference type="PANTHER" id="PTHR13693">
    <property type="entry name" value="CLASS II AMINOTRANSFERASE/8-AMINO-7-OXONONANOATE SYNTHASE"/>
    <property type="match status" value="1"/>
</dbReference>
<proteinExistence type="inferred from homology"/>
<dbReference type="PROSITE" id="PS00599">
    <property type="entry name" value="AA_TRANSFER_CLASS_2"/>
    <property type="match status" value="1"/>
</dbReference>
<sequence>MGSYNYLGFSHNDGPCANEAAQYIDRYGVHVGAPRNEAAILSPQREVEKCVAKYLGVEEAICFPMGFGTNSMNIASLVDKNSLVLSDQLNHASLVLGCRMSGANVKVFKHNNAKDCERKIRDALCHPNPKTGKKYNKVLIVIEGIYSMEGTIVDLPSFIAVKKKYRAYLFLDEAHSVGALGPTGKGVVEYWGADPHDVDLMMGTLTKSFAAAGGYIGGEKSTISHLRVNSAGACYGPPMLPCSSPRSSAAGRIMNGEDGTQIGRNKADNLLRNSRYFRAKLKALGFLIYGHDDSPVVPLMTFHTTKVVYFGRATLQYGIGAVQVGAPATPLTKARIRFCMSADHTKQQLDYVLSICDRIGDLSGTKYATCNLKRFAEIEY</sequence>
<reference evidence="8" key="1">
    <citation type="submission" date="2023-06" db="EMBL/GenBank/DDBJ databases">
        <authorList>
            <person name="Delattre M."/>
        </authorList>
    </citation>
    <scope>NUCLEOTIDE SEQUENCE</scope>
    <source>
        <strain evidence="8">AF72</strain>
    </source>
</reference>
<feature type="domain" description="Aminotransferase class I/classII large" evidence="7">
    <location>
        <begin position="2"/>
        <end position="353"/>
    </location>
</feature>
<dbReference type="Gene3D" id="3.40.640.10">
    <property type="entry name" value="Type I PLP-dependent aspartate aminotransferase-like (Major domain)"/>
    <property type="match status" value="1"/>
</dbReference>
<accession>A0AA36C9V7</accession>
<evidence type="ECO:0000256" key="3">
    <source>
        <dbReference type="ARBA" id="ARBA00022679"/>
    </source>
</evidence>
<comment type="cofactor">
    <cofactor evidence="1 6">
        <name>pyridoxal 5'-phosphate</name>
        <dbReference type="ChEBI" id="CHEBI:597326"/>
    </cofactor>
</comment>